<evidence type="ECO:0000313" key="1">
    <source>
        <dbReference type="EMBL" id="KAK3939164.1"/>
    </source>
</evidence>
<dbReference type="EMBL" id="MU853815">
    <property type="protein sequence ID" value="KAK3939164.1"/>
    <property type="molecule type" value="Genomic_DNA"/>
</dbReference>
<protein>
    <submittedName>
        <fullName evidence="1">Uncharacterized protein</fullName>
    </submittedName>
</protein>
<dbReference type="AlphaFoldDB" id="A0AAN6N690"/>
<organism evidence="1 2">
    <name type="scientific">Diplogelasinospora grovesii</name>
    <dbReference type="NCBI Taxonomy" id="303347"/>
    <lineage>
        <taxon>Eukaryota</taxon>
        <taxon>Fungi</taxon>
        <taxon>Dikarya</taxon>
        <taxon>Ascomycota</taxon>
        <taxon>Pezizomycotina</taxon>
        <taxon>Sordariomycetes</taxon>
        <taxon>Sordariomycetidae</taxon>
        <taxon>Sordariales</taxon>
        <taxon>Diplogelasinosporaceae</taxon>
        <taxon>Diplogelasinospora</taxon>
    </lineage>
</organism>
<reference evidence="2" key="1">
    <citation type="journal article" date="2023" name="Mol. Phylogenet. Evol.">
        <title>Genome-scale phylogeny and comparative genomics of the fungal order Sordariales.</title>
        <authorList>
            <person name="Hensen N."/>
            <person name="Bonometti L."/>
            <person name="Westerberg I."/>
            <person name="Brannstrom I.O."/>
            <person name="Guillou S."/>
            <person name="Cros-Aarteil S."/>
            <person name="Calhoun S."/>
            <person name="Haridas S."/>
            <person name="Kuo A."/>
            <person name="Mondo S."/>
            <person name="Pangilinan J."/>
            <person name="Riley R."/>
            <person name="LaButti K."/>
            <person name="Andreopoulos B."/>
            <person name="Lipzen A."/>
            <person name="Chen C."/>
            <person name="Yan M."/>
            <person name="Daum C."/>
            <person name="Ng V."/>
            <person name="Clum A."/>
            <person name="Steindorff A."/>
            <person name="Ohm R.A."/>
            <person name="Martin F."/>
            <person name="Silar P."/>
            <person name="Natvig D.O."/>
            <person name="Lalanne C."/>
            <person name="Gautier V."/>
            <person name="Ament-Velasquez S.L."/>
            <person name="Kruys A."/>
            <person name="Hutchinson M.I."/>
            <person name="Powell A.J."/>
            <person name="Barry K."/>
            <person name="Miller A.N."/>
            <person name="Grigoriev I.V."/>
            <person name="Debuchy R."/>
            <person name="Gladieux P."/>
            <person name="Hiltunen Thoren M."/>
            <person name="Johannesson H."/>
        </authorList>
    </citation>
    <scope>NUCLEOTIDE SEQUENCE [LARGE SCALE GENOMIC DNA]</scope>
    <source>
        <strain evidence="2">CBS 340.73</strain>
    </source>
</reference>
<dbReference type="Proteomes" id="UP001303473">
    <property type="component" value="Unassembled WGS sequence"/>
</dbReference>
<comment type="caution">
    <text evidence="1">The sequence shown here is derived from an EMBL/GenBank/DDBJ whole genome shotgun (WGS) entry which is preliminary data.</text>
</comment>
<sequence>MRLPYITCAAIAAASRCGLVAATANSANMVNRWTAPHEPLRLDAQGLIASANEVSIPNLPPILEQIVHGMKVIFDGLFHEKPSSWNGRVTATPTWHADVNETQLLWAIECLGEWCDTPGNYLHAPGGKARCLTNNPDGENVVAYISTTTNHLMCSSDLLKSYANFLRRSHGSHTGAVRRVFLPREATKNMGHYTVGFDRICEDGAGCDDPYLPELEFCDTPEERSCPWQYEAVIEDPTRYVGPEPLEIIFQGTRTARPTADNSVVLPAAAPAATTTADPVPLLVGPGRVVYPTVPEVSDDDDEMFRFFTNPPTAGTSQRTVTAVAAPVITVTLHEIVTIQRETAVTLVPQPTTFLRSGHKRSAAASDDDAVIAL</sequence>
<accession>A0AAN6N690</accession>
<proteinExistence type="predicted"/>
<gene>
    <name evidence="1" type="ORF">QBC46DRAFT_409423</name>
</gene>
<evidence type="ECO:0000313" key="2">
    <source>
        <dbReference type="Proteomes" id="UP001303473"/>
    </source>
</evidence>
<keyword evidence="2" id="KW-1185">Reference proteome</keyword>
<name>A0AAN6N690_9PEZI</name>